<sequence>FVVVPPWLEEFLSITTFFIECEEHIECIRRECNMYCFDCSSDKPLCLYCVKYCHKNHRTIQVRRSTYQNVVRVEDIKDELDTSGIQLYVINKFHVVFLNKRGFDVHRKKGIGKNYSDTSLCNICTRNISNPSRFCSLECKVSY</sequence>
<evidence type="ECO:0008006" key="3">
    <source>
        <dbReference type="Google" id="ProtNLM"/>
    </source>
</evidence>
<gene>
    <name evidence="1" type="ORF">V8G54_026764</name>
</gene>
<evidence type="ECO:0000313" key="2">
    <source>
        <dbReference type="Proteomes" id="UP001374535"/>
    </source>
</evidence>
<name>A0AAQ3N1E5_VIGMU</name>
<dbReference type="PANTHER" id="PTHR31065:SF42">
    <property type="entry name" value="PLATZ TRANSCRIPTION FACTOR FAMILY PROTEIN"/>
    <property type="match status" value="1"/>
</dbReference>
<reference evidence="1 2" key="1">
    <citation type="journal article" date="2023" name="Life. Sci Alliance">
        <title>Evolutionary insights into 3D genome organization and epigenetic landscape of Vigna mungo.</title>
        <authorList>
            <person name="Junaid A."/>
            <person name="Singh B."/>
            <person name="Bhatia S."/>
        </authorList>
    </citation>
    <scope>NUCLEOTIDE SEQUENCE [LARGE SCALE GENOMIC DNA]</scope>
    <source>
        <strain evidence="1">Urdbean</strain>
    </source>
</reference>
<dbReference type="Pfam" id="PF04640">
    <property type="entry name" value="PLATZ"/>
    <property type="match status" value="1"/>
</dbReference>
<evidence type="ECO:0000313" key="1">
    <source>
        <dbReference type="EMBL" id="WVZ00695.1"/>
    </source>
</evidence>
<protein>
    <recommendedName>
        <fullName evidence="3">PLATZ transcription factor family protein</fullName>
    </recommendedName>
</protein>
<accession>A0AAQ3N1E5</accession>
<dbReference type="Proteomes" id="UP001374535">
    <property type="component" value="Chromosome 8"/>
</dbReference>
<feature type="non-terminal residue" evidence="1">
    <location>
        <position position="143"/>
    </location>
</feature>
<dbReference type="PANTHER" id="PTHR31065">
    <property type="entry name" value="PLATZ TRANSCRIPTION FACTOR FAMILY PROTEIN"/>
    <property type="match status" value="1"/>
</dbReference>
<dbReference type="AlphaFoldDB" id="A0AAQ3N1E5"/>
<dbReference type="InterPro" id="IPR006734">
    <property type="entry name" value="PLATZ"/>
</dbReference>
<dbReference type="EMBL" id="CP144693">
    <property type="protein sequence ID" value="WVZ00695.1"/>
    <property type="molecule type" value="Genomic_DNA"/>
</dbReference>
<proteinExistence type="predicted"/>
<organism evidence="1 2">
    <name type="scientific">Vigna mungo</name>
    <name type="common">Black gram</name>
    <name type="synonym">Phaseolus mungo</name>
    <dbReference type="NCBI Taxonomy" id="3915"/>
    <lineage>
        <taxon>Eukaryota</taxon>
        <taxon>Viridiplantae</taxon>
        <taxon>Streptophyta</taxon>
        <taxon>Embryophyta</taxon>
        <taxon>Tracheophyta</taxon>
        <taxon>Spermatophyta</taxon>
        <taxon>Magnoliopsida</taxon>
        <taxon>eudicotyledons</taxon>
        <taxon>Gunneridae</taxon>
        <taxon>Pentapetalae</taxon>
        <taxon>rosids</taxon>
        <taxon>fabids</taxon>
        <taxon>Fabales</taxon>
        <taxon>Fabaceae</taxon>
        <taxon>Papilionoideae</taxon>
        <taxon>50 kb inversion clade</taxon>
        <taxon>NPAAA clade</taxon>
        <taxon>indigoferoid/millettioid clade</taxon>
        <taxon>Phaseoleae</taxon>
        <taxon>Vigna</taxon>
    </lineage>
</organism>
<keyword evidence="2" id="KW-1185">Reference proteome</keyword>